<dbReference type="InterPro" id="IPR000326">
    <property type="entry name" value="PAP2/HPO"/>
</dbReference>
<accession>A0A4Y5SNK8</accession>
<dbReference type="Proteomes" id="UP000306007">
    <property type="component" value="Chromosome"/>
</dbReference>
<keyword evidence="4" id="KW-1185">Reference proteome</keyword>
<reference evidence="3 4" key="1">
    <citation type="submission" date="2019-06" db="EMBL/GenBank/DDBJ databases">
        <title>Thermococcus indicus sp. nov., a Fe(III)-reducing hyperthermophilic archaeon isolated from the Onnuri vent field of the Central Indian Ocean ridge.</title>
        <authorList>
            <person name="Lim J.K."/>
            <person name="Kim Y.J."/>
            <person name="Kwon K.K."/>
        </authorList>
    </citation>
    <scope>NUCLEOTIDE SEQUENCE [LARGE SCALE GENOMIC DNA]</scope>
    <source>
        <strain evidence="3 4">IOH1</strain>
    </source>
</reference>
<feature type="transmembrane region" description="Helical" evidence="1">
    <location>
        <begin position="152"/>
        <end position="170"/>
    </location>
</feature>
<dbReference type="GeneID" id="40475235"/>
<dbReference type="AlphaFoldDB" id="A0A4Y5SNK8"/>
<dbReference type="OrthoDB" id="329477at2157"/>
<feature type="transmembrane region" description="Helical" evidence="1">
    <location>
        <begin position="182"/>
        <end position="200"/>
    </location>
</feature>
<sequence>MNMLQRRLEDPEVLVRLNAFFLSYFGWVAFGVLYGVIGRWSLDLTPQFLRLPLTSEDLVVGLVEFTKSVPPLHALFTVVYYLGFAGSIALIVAYLLLYLRDLEASDRLLARYLMAYAVAGSVYLIAHIYAPHIVYNLPGYTSTNTLLTRQEFVLPSLHNTFIMINIITLWKYRKRLGGKALILTNSLIPLATVFLGHHWIYDVLTGFLLGIAVSRTSWEWGARISASIYRWEVSSLQRVTVLNFLLAVIVLIVAADPARALAIFGGLLGAP</sequence>
<keyword evidence="1" id="KW-0812">Transmembrane</keyword>
<dbReference type="RefSeq" id="WP_139680978.1">
    <property type="nucleotide sequence ID" value="NZ_CP040846.1"/>
</dbReference>
<dbReference type="Pfam" id="PF01569">
    <property type="entry name" value="PAP2"/>
    <property type="match status" value="1"/>
</dbReference>
<feature type="transmembrane region" description="Helical" evidence="1">
    <location>
        <begin position="78"/>
        <end position="97"/>
    </location>
</feature>
<protein>
    <submittedName>
        <fullName evidence="3">Phosphatase PAP2 family protein</fullName>
    </submittedName>
</protein>
<feature type="transmembrane region" description="Helical" evidence="1">
    <location>
        <begin position="109"/>
        <end position="132"/>
    </location>
</feature>
<feature type="transmembrane region" description="Helical" evidence="1">
    <location>
        <begin position="21"/>
        <end position="42"/>
    </location>
</feature>
<gene>
    <name evidence="3" type="ORF">FH039_08585</name>
</gene>
<keyword evidence="1" id="KW-1133">Transmembrane helix</keyword>
<dbReference type="KEGG" id="tic:FH039_08585"/>
<name>A0A4Y5SNK8_9EURY</name>
<evidence type="ECO:0000313" key="3">
    <source>
        <dbReference type="EMBL" id="QDA31641.1"/>
    </source>
</evidence>
<organism evidence="3 4">
    <name type="scientific">Thermococcus indicus</name>
    <dbReference type="NCBI Taxonomy" id="2586643"/>
    <lineage>
        <taxon>Archaea</taxon>
        <taxon>Methanobacteriati</taxon>
        <taxon>Methanobacteriota</taxon>
        <taxon>Thermococci</taxon>
        <taxon>Thermococcales</taxon>
        <taxon>Thermococcaceae</taxon>
        <taxon>Thermococcus</taxon>
    </lineage>
</organism>
<dbReference type="EMBL" id="CP040846">
    <property type="protein sequence ID" value="QDA31641.1"/>
    <property type="molecule type" value="Genomic_DNA"/>
</dbReference>
<dbReference type="Gene3D" id="1.20.144.10">
    <property type="entry name" value="Phosphatidic acid phosphatase type 2/haloperoxidase"/>
    <property type="match status" value="1"/>
</dbReference>
<dbReference type="SUPFAM" id="SSF48317">
    <property type="entry name" value="Acid phosphatase/Vanadium-dependent haloperoxidase"/>
    <property type="match status" value="1"/>
</dbReference>
<evidence type="ECO:0000256" key="1">
    <source>
        <dbReference type="SAM" id="Phobius"/>
    </source>
</evidence>
<proteinExistence type="predicted"/>
<feature type="domain" description="Phosphatidic acid phosphatase type 2/haloperoxidase" evidence="2">
    <location>
        <begin position="130"/>
        <end position="221"/>
    </location>
</feature>
<feature type="transmembrane region" description="Helical" evidence="1">
    <location>
        <begin position="244"/>
        <end position="268"/>
    </location>
</feature>
<evidence type="ECO:0000313" key="4">
    <source>
        <dbReference type="Proteomes" id="UP000306007"/>
    </source>
</evidence>
<keyword evidence="1" id="KW-0472">Membrane</keyword>
<dbReference type="InterPro" id="IPR036938">
    <property type="entry name" value="PAP2/HPO_sf"/>
</dbReference>
<evidence type="ECO:0000259" key="2">
    <source>
        <dbReference type="Pfam" id="PF01569"/>
    </source>
</evidence>